<dbReference type="PANTHER" id="PTHR43433:SF5">
    <property type="entry name" value="AB HYDROLASE-1 DOMAIN-CONTAINING PROTEIN"/>
    <property type="match status" value="1"/>
</dbReference>
<feature type="domain" description="AB hydrolase-1" evidence="1">
    <location>
        <begin position="21"/>
        <end position="245"/>
    </location>
</feature>
<dbReference type="Gene3D" id="3.40.50.1820">
    <property type="entry name" value="alpha/beta hydrolase"/>
    <property type="match status" value="1"/>
</dbReference>
<organism evidence="2 3">
    <name type="scientific">Trinickia caryophylli</name>
    <name type="common">Paraburkholderia caryophylli</name>
    <dbReference type="NCBI Taxonomy" id="28094"/>
    <lineage>
        <taxon>Bacteria</taxon>
        <taxon>Pseudomonadati</taxon>
        <taxon>Pseudomonadota</taxon>
        <taxon>Betaproteobacteria</taxon>
        <taxon>Burkholderiales</taxon>
        <taxon>Burkholderiaceae</taxon>
        <taxon>Trinickia</taxon>
    </lineage>
</organism>
<dbReference type="InterPro" id="IPR000073">
    <property type="entry name" value="AB_hydrolase_1"/>
</dbReference>
<reference evidence="3" key="1">
    <citation type="submission" date="2017-04" db="EMBL/GenBank/DDBJ databases">
        <authorList>
            <person name="Varghese N."/>
            <person name="Submissions S."/>
        </authorList>
    </citation>
    <scope>NUCLEOTIDE SEQUENCE [LARGE SCALE GENOMIC DNA]</scope>
    <source>
        <strain evidence="3">Ballard 720</strain>
    </source>
</reference>
<evidence type="ECO:0000313" key="2">
    <source>
        <dbReference type="EMBL" id="SMF67882.1"/>
    </source>
</evidence>
<proteinExistence type="predicted"/>
<accession>A0A1X7GCV8</accession>
<evidence type="ECO:0000313" key="3">
    <source>
        <dbReference type="Proteomes" id="UP000192911"/>
    </source>
</evidence>
<dbReference type="Pfam" id="PF00561">
    <property type="entry name" value="Abhydrolase_1"/>
    <property type="match status" value="1"/>
</dbReference>
<dbReference type="InterPro" id="IPR029058">
    <property type="entry name" value="AB_hydrolase_fold"/>
</dbReference>
<dbReference type="STRING" id="28094.SAMN06295900_11541"/>
<protein>
    <submittedName>
        <fullName evidence="2">Pimeloyl-ACP methyl ester carboxylesterase</fullName>
    </submittedName>
</protein>
<dbReference type="PANTHER" id="PTHR43433">
    <property type="entry name" value="HYDROLASE, ALPHA/BETA FOLD FAMILY PROTEIN"/>
    <property type="match status" value="1"/>
</dbReference>
<dbReference type="GeneID" id="95552725"/>
<sequence>MPYFTSADIDQYYEVHGQGQPVVLVAGYTCDHTFWSDVCRELQPHRQVVVFDNRAVGLSKDGGRPFSIDTLAGDTAALIRHLGLTKPTVVGQSMGGAIVQTMRARFASSCGPSVIVNSTQLFSPKAQLALRSALALRHAGVDIDLIVDTVLPWVAGSAWLATPGNIEAFKTAVKSSPAPQTASDQARQLAAIEAFDGRSLDISPAPALVVSSADDALTPVGEGRQLAQRLGAAFVEIEGGHGSALEQPARLAELILTFSERWQGEHQGATAG</sequence>
<dbReference type="RefSeq" id="WP_085229648.1">
    <property type="nucleotide sequence ID" value="NZ_BSQD01000008.1"/>
</dbReference>
<dbReference type="OrthoDB" id="9785847at2"/>
<name>A0A1X7GCV8_TRICW</name>
<dbReference type="EMBL" id="FXAH01000015">
    <property type="protein sequence ID" value="SMF67882.1"/>
    <property type="molecule type" value="Genomic_DNA"/>
</dbReference>
<gene>
    <name evidence="2" type="ORF">SAMN06295900_11541</name>
</gene>
<dbReference type="Proteomes" id="UP000192911">
    <property type="component" value="Unassembled WGS sequence"/>
</dbReference>
<keyword evidence="3" id="KW-1185">Reference proteome</keyword>
<dbReference type="AlphaFoldDB" id="A0A1X7GCV8"/>
<evidence type="ECO:0000259" key="1">
    <source>
        <dbReference type="Pfam" id="PF00561"/>
    </source>
</evidence>
<dbReference type="InterPro" id="IPR050471">
    <property type="entry name" value="AB_hydrolase"/>
</dbReference>
<dbReference type="SUPFAM" id="SSF53474">
    <property type="entry name" value="alpha/beta-Hydrolases"/>
    <property type="match status" value="1"/>
</dbReference>